<dbReference type="RefSeq" id="WP_003762528.1">
    <property type="nucleotide sequence ID" value="NZ_AJMT01000001.1"/>
</dbReference>
<proteinExistence type="predicted"/>
<evidence type="ECO:0000313" key="1">
    <source>
        <dbReference type="EMBL" id="EIG30529.1"/>
    </source>
</evidence>
<dbReference type="EMBL" id="AJMT01000001">
    <property type="protein sequence ID" value="EIG30529.1"/>
    <property type="molecule type" value="Genomic_DNA"/>
</dbReference>
<dbReference type="Gene3D" id="3.40.1580.10">
    <property type="entry name" value="SMI1/KNR4-like"/>
    <property type="match status" value="1"/>
</dbReference>
<organism evidence="1 2">
    <name type="scientific">Neisseria sicca VK64</name>
    <dbReference type="NCBI Taxonomy" id="1095748"/>
    <lineage>
        <taxon>Bacteria</taxon>
        <taxon>Pseudomonadati</taxon>
        <taxon>Pseudomonadota</taxon>
        <taxon>Betaproteobacteria</taxon>
        <taxon>Neisseriales</taxon>
        <taxon>Neisseriaceae</taxon>
        <taxon>Neisseria</taxon>
    </lineage>
</organism>
<comment type="caution">
    <text evidence="1">The sequence shown here is derived from an EMBL/GenBank/DDBJ whole genome shotgun (WGS) entry which is preliminary data.</text>
</comment>
<evidence type="ECO:0008006" key="3">
    <source>
        <dbReference type="Google" id="ProtNLM"/>
    </source>
</evidence>
<dbReference type="InterPro" id="IPR037883">
    <property type="entry name" value="Knr4/Smi1-like_sf"/>
</dbReference>
<dbReference type="Proteomes" id="UP000004473">
    <property type="component" value="Unassembled WGS sequence"/>
</dbReference>
<dbReference type="AlphaFoldDB" id="I2NXG8"/>
<gene>
    <name evidence="1" type="ORF">HMPREF1051_1647</name>
</gene>
<dbReference type="Pfam" id="PF14568">
    <property type="entry name" value="SUKH_6"/>
    <property type="match status" value="1"/>
</dbReference>
<reference evidence="1 2" key="1">
    <citation type="submission" date="2012-04" db="EMBL/GenBank/DDBJ databases">
        <authorList>
            <person name="Harkins D.M."/>
            <person name="Madupu R."/>
            <person name="Durkin A.S."/>
            <person name="Torralba M."/>
            <person name="Methe B."/>
            <person name="Sutton G.G."/>
            <person name="Nelson K.E."/>
        </authorList>
    </citation>
    <scope>NUCLEOTIDE SEQUENCE [LARGE SCALE GENOMIC DNA]</scope>
    <source>
        <strain evidence="1 2">VK64</strain>
    </source>
</reference>
<sequence>MDTQLIKQITEMLNKLPNSICRINNSIDEGWIAAGESEFNLKLPEYYRWFIKNYDSITLWGELIKTVFPPEYRDDADQDIFYTYNWNINYNKDNHDKLFFLEVNDIGFFYFKVINNKANEEVYCFDLSTGNHDLYAENFLDFLKIEIPKIYSNYL</sequence>
<evidence type="ECO:0000313" key="2">
    <source>
        <dbReference type="Proteomes" id="UP000004473"/>
    </source>
</evidence>
<name>I2NXG8_NEISI</name>
<dbReference type="SUPFAM" id="SSF160631">
    <property type="entry name" value="SMI1/KNR4-like"/>
    <property type="match status" value="1"/>
</dbReference>
<accession>I2NXG8</accession>
<protein>
    <recommendedName>
        <fullName evidence="3">SMI1/KNR4 family protein</fullName>
    </recommendedName>
</protein>